<comment type="caution">
    <text evidence="3">The sequence shown here is derived from an EMBL/GenBank/DDBJ whole genome shotgun (WGS) entry which is preliminary data.</text>
</comment>
<accession>A0ABT1PQR7</accession>
<evidence type="ECO:0000256" key="1">
    <source>
        <dbReference type="SAM" id="MobiDB-lite"/>
    </source>
</evidence>
<dbReference type="Proteomes" id="UP001057702">
    <property type="component" value="Unassembled WGS sequence"/>
</dbReference>
<gene>
    <name evidence="3" type="ORF">NGB36_05230</name>
</gene>
<keyword evidence="4" id="KW-1185">Reference proteome</keyword>
<organism evidence="3 4">
    <name type="scientific">Streptomyces humicola</name>
    <dbReference type="NCBI Taxonomy" id="2953240"/>
    <lineage>
        <taxon>Bacteria</taxon>
        <taxon>Bacillati</taxon>
        <taxon>Actinomycetota</taxon>
        <taxon>Actinomycetes</taxon>
        <taxon>Kitasatosporales</taxon>
        <taxon>Streptomycetaceae</taxon>
        <taxon>Streptomyces</taxon>
    </lineage>
</organism>
<feature type="signal peptide" evidence="2">
    <location>
        <begin position="1"/>
        <end position="27"/>
    </location>
</feature>
<name>A0ABT1PQR7_9ACTN</name>
<feature type="compositionally biased region" description="Basic residues" evidence="1">
    <location>
        <begin position="58"/>
        <end position="84"/>
    </location>
</feature>
<evidence type="ECO:0000313" key="4">
    <source>
        <dbReference type="Proteomes" id="UP001057702"/>
    </source>
</evidence>
<reference evidence="3" key="1">
    <citation type="submission" date="2022-06" db="EMBL/GenBank/DDBJ databases">
        <title>Draft genome sequence of Streptomyces sp. RB6PN25 isolated from peat swamp forest in Thailand.</title>
        <authorList>
            <person name="Duangmal K."/>
            <person name="Klaysubun C."/>
        </authorList>
    </citation>
    <scope>NUCLEOTIDE SEQUENCE</scope>
    <source>
        <strain evidence="3">RB6PN25</strain>
    </source>
</reference>
<proteinExistence type="predicted"/>
<evidence type="ECO:0000256" key="2">
    <source>
        <dbReference type="SAM" id="SignalP"/>
    </source>
</evidence>
<feature type="region of interest" description="Disordered" evidence="1">
    <location>
        <begin position="38"/>
        <end position="84"/>
    </location>
</feature>
<dbReference type="EMBL" id="JANFNG010000002">
    <property type="protein sequence ID" value="MCQ4080009.1"/>
    <property type="molecule type" value="Genomic_DNA"/>
</dbReference>
<sequence>MHASRLWAVTSLTAAALALGSPAAVHAVDAPAPASLPGHVVTLQDTPGDFPVPGGRGHQPRRHHHRRHHRRHFRHRRHQERRNHRRLDRCVRRVRIARDISARLTFGSWGPRAVIEVRRDGRFDGRNGRGVGRDDRFRHHRDRLVLDARHPRGRIDGLRAWIHRFYGRPPVLAVRLEERREGVGRLGGRGGRDGRFSHYQLRHFGFPRYCHDHRRRTAA</sequence>
<dbReference type="RefSeq" id="WP_255918873.1">
    <property type="nucleotide sequence ID" value="NZ_JANFNG010000002.1"/>
</dbReference>
<keyword evidence="2" id="KW-0732">Signal</keyword>
<protein>
    <submittedName>
        <fullName evidence="3">Uncharacterized protein</fullName>
    </submittedName>
</protein>
<feature type="chain" id="PRO_5045366780" evidence="2">
    <location>
        <begin position="28"/>
        <end position="219"/>
    </location>
</feature>
<evidence type="ECO:0000313" key="3">
    <source>
        <dbReference type="EMBL" id="MCQ4080009.1"/>
    </source>
</evidence>